<comment type="caution">
    <text evidence="1">The sequence shown here is derived from an EMBL/GenBank/DDBJ whole genome shotgun (WGS) entry which is preliminary data.</text>
</comment>
<proteinExistence type="predicted"/>
<evidence type="ECO:0000313" key="2">
    <source>
        <dbReference type="Proteomes" id="UP000824533"/>
    </source>
</evidence>
<sequence>MDLILEVKSSQIEDVVVVTFNDPDTKLCVKSRNRTNVMAALRPIHAHSSRKHNPCPEYAMSGVYLGLNNSRPGSSLFVFTDSGAEDEYLDTQVIDLCQKTQSMFTIDGQVEYGLITVTGHTKDLNILYNGKIIKDKKIIWSENIKAIQMDKPNPGDYQVLVSDHDRITIDIAGRTDFTFEHGFSIQWPKVMNGTTQQPIAVPLMDYGEMKNIFRRKDFNPTEDDKKLKCPLPYKTPESITWFLNGFSINGTGATVNIVNYTDSNYTCLVIDKLSSSYYTFVLNIVTPPEFVSNVNQLEWNGLNEEQVNCEVTADPEAQIEWYYNDKKIDDKNNVTVRPITGWGKYMCRASNLHGTIEKTIVVKSRDCLIKRLDYTQNTPLVLVKVFKRGKSTLAWPEYAMNSAHYSIGSKKTVTLSCAGDDYASNYFKRFPGINEIDVTCDHEDKFVVNGTVYNTSDLLCDRKITATVVNTGEICQVEGIQKLKIGFKASEFVELYEACYDSLKAMTHTVLPVEGTWRDLETVPGLKWYQYQYNCNDNTLSCLYAKSQLLKAGVEPHNNSASIGTYINNINVNVFYPSVLRHEN</sequence>
<protein>
    <submittedName>
        <fullName evidence="1">Uncharacterized protein</fullName>
    </submittedName>
</protein>
<dbReference type="EMBL" id="CM034407">
    <property type="protein sequence ID" value="KAJ0172645.1"/>
    <property type="molecule type" value="Genomic_DNA"/>
</dbReference>
<keyword evidence="2" id="KW-1185">Reference proteome</keyword>
<dbReference type="Proteomes" id="UP000824533">
    <property type="component" value="Linkage Group LG21"/>
</dbReference>
<evidence type="ECO:0000313" key="1">
    <source>
        <dbReference type="EMBL" id="KAJ0172645.1"/>
    </source>
</evidence>
<name>A0ACC1CMC0_9NEOP</name>
<accession>A0ACC1CMC0</accession>
<reference evidence="1 2" key="1">
    <citation type="journal article" date="2021" name="Front. Genet.">
        <title>Chromosome-Level Genome Assembly Reveals Significant Gene Expansion in the Toll and IMD Signaling Pathways of Dendrolimus kikuchii.</title>
        <authorList>
            <person name="Zhou J."/>
            <person name="Wu P."/>
            <person name="Xiong Z."/>
            <person name="Liu N."/>
            <person name="Zhao N."/>
            <person name="Ji M."/>
            <person name="Qiu Y."/>
            <person name="Yang B."/>
        </authorList>
    </citation>
    <scope>NUCLEOTIDE SEQUENCE [LARGE SCALE GENOMIC DNA]</scope>
    <source>
        <strain evidence="1">Ann1</strain>
    </source>
</reference>
<gene>
    <name evidence="1" type="ORF">K1T71_011784</name>
</gene>
<organism evidence="1 2">
    <name type="scientific">Dendrolimus kikuchii</name>
    <dbReference type="NCBI Taxonomy" id="765133"/>
    <lineage>
        <taxon>Eukaryota</taxon>
        <taxon>Metazoa</taxon>
        <taxon>Ecdysozoa</taxon>
        <taxon>Arthropoda</taxon>
        <taxon>Hexapoda</taxon>
        <taxon>Insecta</taxon>
        <taxon>Pterygota</taxon>
        <taxon>Neoptera</taxon>
        <taxon>Endopterygota</taxon>
        <taxon>Lepidoptera</taxon>
        <taxon>Glossata</taxon>
        <taxon>Ditrysia</taxon>
        <taxon>Bombycoidea</taxon>
        <taxon>Lasiocampidae</taxon>
        <taxon>Dendrolimus</taxon>
    </lineage>
</organism>